<evidence type="ECO:0000256" key="3">
    <source>
        <dbReference type="ARBA" id="ARBA00022806"/>
    </source>
</evidence>
<dbReference type="OrthoDB" id="6513042at2759"/>
<feature type="compositionally biased region" description="Basic and acidic residues" evidence="5">
    <location>
        <begin position="264"/>
        <end position="288"/>
    </location>
</feature>
<dbReference type="Gene3D" id="3.40.50.300">
    <property type="entry name" value="P-loop containing nucleotide triphosphate hydrolases"/>
    <property type="match status" value="2"/>
</dbReference>
<evidence type="ECO:0000259" key="6">
    <source>
        <dbReference type="PROSITE" id="PS50020"/>
    </source>
</evidence>
<organism evidence="7 8">
    <name type="scientific">Nannochloropsis salina CCMP1776</name>
    <dbReference type="NCBI Taxonomy" id="1027361"/>
    <lineage>
        <taxon>Eukaryota</taxon>
        <taxon>Sar</taxon>
        <taxon>Stramenopiles</taxon>
        <taxon>Ochrophyta</taxon>
        <taxon>Eustigmatophyceae</taxon>
        <taxon>Eustigmatales</taxon>
        <taxon>Monodopsidaceae</taxon>
        <taxon>Microchloropsis</taxon>
        <taxon>Microchloropsis salina</taxon>
    </lineage>
</organism>
<dbReference type="GO" id="GO:0004386">
    <property type="term" value="F:helicase activity"/>
    <property type="evidence" value="ECO:0007669"/>
    <property type="project" value="UniProtKB-KW"/>
</dbReference>
<dbReference type="InterPro" id="IPR041679">
    <property type="entry name" value="DNA2/NAM7-like_C"/>
</dbReference>
<keyword evidence="2" id="KW-0378">Hydrolase</keyword>
<dbReference type="FunFam" id="3.40.50.300:FF:000326">
    <property type="entry name" value="P-loop containing nucleoside triphosphate hydrolase"/>
    <property type="match status" value="1"/>
</dbReference>
<dbReference type="Proteomes" id="UP000355283">
    <property type="component" value="Unassembled WGS sequence"/>
</dbReference>
<feature type="compositionally biased region" description="Basic and acidic residues" evidence="5">
    <location>
        <begin position="297"/>
        <end position="308"/>
    </location>
</feature>
<evidence type="ECO:0000256" key="2">
    <source>
        <dbReference type="ARBA" id="ARBA00022801"/>
    </source>
</evidence>
<feature type="compositionally biased region" description="Low complexity" evidence="5">
    <location>
        <begin position="120"/>
        <end position="152"/>
    </location>
</feature>
<dbReference type="SUPFAM" id="SSF52540">
    <property type="entry name" value="P-loop containing nucleoside triphosphate hydrolases"/>
    <property type="match status" value="1"/>
</dbReference>
<sequence length="1224" mass="130641">MKEGAGPVTGRKKRVKRAQSTASSSDEEDPVLDFLAASAPVTAPPPPPASTAVEDRPKKKKRKAAEAHKQATCSGTSSTGASGVLPTSKGSTEAPVNQHIGQGVKKAAKSKTDQGTIFRSPPVSKLKKTSPSSSSSSSLPSNPPSVSSSAVPCKHVAEESIGKTKAVEGGTATLFDPTVNAGRGTGTYIPKRPMARPPPLFLLLHRTISTPPPGTGGGGLGGGLTRADFDRELLDWDFLAAWEEETKPPSSSSVAASPPPPASHAREGAKDAGLKREDEKKVGKESGLKSEGSSVGEGHKRVEKEKQDGAGGDGGWTPVPDTFTDAIHYVRVWFPLLLQEMRAETLNEVGVEGVGPFSKVEVEAQGGGEGGKGLETLRVLKFENLTAQEQQTQQALGGGGGNDRRKLRDCYQWDLVLLVRRMEPVWEAAHGLIAVSHPFGRQGGKFQLRVSSAQWRRLLGREGGRLQGREGGRVVLYGCFLKSLVSSIREINALLNAPRMPLLPRLLNGDRDPSLPSSLPPSLPPSEAVDAAFAELGEGFGKAVLGKFNASQVGAIKAAATNTGFTLIKGPPGTGKTTTLKGLLNSLHLREYQRFYKGVLAVAETEDVHTERAWSKYREKKPHILVTAPSNVAVDNIVLRIMEDGFLDGQGRRYNPPLVRMGRFGSEKVRAVSLDQQVDALLLEPDKSLQNRCLQGRSHLAALTQALVLARHRYRQLVKAMREGGGQGGRVLPYGWDARVEDSGTVIFFAPETGQTSQDFPTLPALGGREGGQGLTGRRLEQLGAYQAYCGEVTRLVEQIENLSLEVGRGEVRLLGMGPGAGPERLRAELETNICDSAHIVLTTLNTAGTSSITSGARFTVVVVDEAAQAIEPSTLIPLQTGAETCVLVGDPQQLPATVFSSLGAATAFERSLFERLEHGGHPVHLLDTQYRMHPAISAFPRRYFYGKLLKDGENVFSPAYSRPWHAFPAFQPFTFLDLKSDGGRGRDKGREGGGGLSYRNSAEARLLVNVYQTLRREAKGQGVRGKVGVITPYQAQLMELHAQFARALGPSYQEEVELNTVDGCQGKEKDVILFSCVRAGGKRGIGFLADVRRMNVGLTRGRVAMLVVGRAETLQQNLHWKALLDHARTTGAFVKVPHPGCNLLGLQRGGGKGGGREGGCGDMAIPGAALCDGYSRPPPSSPSSQPTCVHESHLLLPSSLLLAPAFPSPPTRAHAKATGTGES</sequence>
<accession>A0A4D9CTX5</accession>
<dbReference type="PROSITE" id="PS50020">
    <property type="entry name" value="WW_DOMAIN_2"/>
    <property type="match status" value="1"/>
</dbReference>
<dbReference type="GO" id="GO:0016787">
    <property type="term" value="F:hydrolase activity"/>
    <property type="evidence" value="ECO:0007669"/>
    <property type="project" value="UniProtKB-KW"/>
</dbReference>
<dbReference type="InterPro" id="IPR001202">
    <property type="entry name" value="WW_dom"/>
</dbReference>
<name>A0A4D9CTX5_9STRA</name>
<feature type="region of interest" description="Disordered" evidence="5">
    <location>
        <begin position="245"/>
        <end position="318"/>
    </location>
</feature>
<keyword evidence="4" id="KW-0067">ATP-binding</keyword>
<evidence type="ECO:0000313" key="8">
    <source>
        <dbReference type="Proteomes" id="UP000355283"/>
    </source>
</evidence>
<keyword evidence="1" id="KW-0547">Nucleotide-binding</keyword>
<evidence type="ECO:0000256" key="5">
    <source>
        <dbReference type="SAM" id="MobiDB-lite"/>
    </source>
</evidence>
<proteinExistence type="predicted"/>
<evidence type="ECO:0000313" key="7">
    <source>
        <dbReference type="EMBL" id="TFJ80138.1"/>
    </source>
</evidence>
<dbReference type="PANTHER" id="PTHR10887:SF495">
    <property type="entry name" value="HELICASE SENATAXIN ISOFORM X1-RELATED"/>
    <property type="match status" value="1"/>
</dbReference>
<keyword evidence="3" id="KW-0347">Helicase</keyword>
<dbReference type="CDD" id="cd18808">
    <property type="entry name" value="SF1_C_Upf1"/>
    <property type="match status" value="1"/>
</dbReference>
<dbReference type="InterPro" id="IPR027417">
    <property type="entry name" value="P-loop_NTPase"/>
</dbReference>
<protein>
    <recommendedName>
        <fullName evidence="6">WW domain-containing protein</fullName>
    </recommendedName>
</protein>
<comment type="caution">
    <text evidence="7">The sequence shown here is derived from an EMBL/GenBank/DDBJ whole genome shotgun (WGS) entry which is preliminary data.</text>
</comment>
<feature type="region of interest" description="Disordered" evidence="5">
    <location>
        <begin position="1"/>
        <end position="153"/>
    </location>
</feature>
<feature type="compositionally biased region" description="Low complexity" evidence="5">
    <location>
        <begin position="70"/>
        <end position="83"/>
    </location>
</feature>
<dbReference type="PANTHER" id="PTHR10887">
    <property type="entry name" value="DNA2/NAM7 HELICASE FAMILY"/>
    <property type="match status" value="1"/>
</dbReference>
<dbReference type="GO" id="GO:0005694">
    <property type="term" value="C:chromosome"/>
    <property type="evidence" value="ECO:0007669"/>
    <property type="project" value="UniProtKB-ARBA"/>
</dbReference>
<dbReference type="EMBL" id="SDOX01000183">
    <property type="protein sequence ID" value="TFJ80138.1"/>
    <property type="molecule type" value="Genomic_DNA"/>
</dbReference>
<gene>
    <name evidence="7" type="ORF">NSK_008695</name>
</gene>
<evidence type="ECO:0000256" key="1">
    <source>
        <dbReference type="ARBA" id="ARBA00022741"/>
    </source>
</evidence>
<dbReference type="Pfam" id="PF13087">
    <property type="entry name" value="AAA_12"/>
    <property type="match status" value="1"/>
</dbReference>
<dbReference type="InterPro" id="IPR041677">
    <property type="entry name" value="DNA2/NAM7_AAA_11"/>
</dbReference>
<dbReference type="InterPro" id="IPR047187">
    <property type="entry name" value="SF1_C_Upf1"/>
</dbReference>
<keyword evidence="8" id="KW-1185">Reference proteome</keyword>
<dbReference type="GO" id="GO:0005524">
    <property type="term" value="F:ATP binding"/>
    <property type="evidence" value="ECO:0007669"/>
    <property type="project" value="UniProtKB-KW"/>
</dbReference>
<dbReference type="AlphaFoldDB" id="A0A4D9CTX5"/>
<dbReference type="InterPro" id="IPR045055">
    <property type="entry name" value="DNA2/NAM7-like"/>
</dbReference>
<feature type="domain" description="WW" evidence="6">
    <location>
        <begin position="730"/>
        <end position="763"/>
    </location>
</feature>
<dbReference type="Pfam" id="PF13086">
    <property type="entry name" value="AAA_11"/>
    <property type="match status" value="1"/>
</dbReference>
<dbReference type="CDD" id="cd18042">
    <property type="entry name" value="DEXXQc_SETX"/>
    <property type="match status" value="1"/>
</dbReference>
<feature type="region of interest" description="Disordered" evidence="5">
    <location>
        <begin position="1173"/>
        <end position="1192"/>
    </location>
</feature>
<reference evidence="7 8" key="1">
    <citation type="submission" date="2019-01" db="EMBL/GenBank/DDBJ databases">
        <title>Nuclear Genome Assembly of the Microalgal Biofuel strain Nannochloropsis salina CCMP1776.</title>
        <authorList>
            <person name="Hovde B."/>
        </authorList>
    </citation>
    <scope>NUCLEOTIDE SEQUENCE [LARGE SCALE GENOMIC DNA]</scope>
    <source>
        <strain evidence="7 8">CCMP1776</strain>
    </source>
</reference>
<evidence type="ECO:0000256" key="4">
    <source>
        <dbReference type="ARBA" id="ARBA00022840"/>
    </source>
</evidence>